<dbReference type="Pfam" id="PF08240">
    <property type="entry name" value="ADH_N"/>
    <property type="match status" value="1"/>
</dbReference>
<dbReference type="InterPro" id="IPR013149">
    <property type="entry name" value="ADH-like_C"/>
</dbReference>
<dbReference type="GO" id="GO:0070402">
    <property type="term" value="F:NADPH binding"/>
    <property type="evidence" value="ECO:0007669"/>
    <property type="project" value="TreeGrafter"/>
</dbReference>
<name>A0A0W1A497_9GAMM</name>
<accession>A0A0W1A497</accession>
<dbReference type="CDD" id="cd05276">
    <property type="entry name" value="p53_inducible_oxidoreductase"/>
    <property type="match status" value="1"/>
</dbReference>
<dbReference type="InterPro" id="IPR036291">
    <property type="entry name" value="NAD(P)-bd_dom_sf"/>
</dbReference>
<evidence type="ECO:0000313" key="5">
    <source>
        <dbReference type="Proteomes" id="UP000054662"/>
    </source>
</evidence>
<keyword evidence="1" id="KW-0521">NADP</keyword>
<feature type="domain" description="Enoyl reductase (ER)" evidence="3">
    <location>
        <begin position="29"/>
        <end position="338"/>
    </location>
</feature>
<keyword evidence="5" id="KW-1185">Reference proteome</keyword>
<reference evidence="4 5" key="1">
    <citation type="submission" date="2015-11" db="EMBL/GenBank/DDBJ databases">
        <title>Genomic analysis of 38 Legionella species identifies large and diverse effector repertoires.</title>
        <authorList>
            <person name="Burstein D."/>
            <person name="Amaro F."/>
            <person name="Zusman T."/>
            <person name="Lifshitz Z."/>
            <person name="Cohen O."/>
            <person name="Gilbert J.A."/>
            <person name="Pupko T."/>
            <person name="Shuman H.A."/>
            <person name="Segal G."/>
        </authorList>
    </citation>
    <scope>NUCLEOTIDE SEQUENCE [LARGE SCALE GENOMIC DNA]</scope>
    <source>
        <strain evidence="4 5">ATCC 49508</strain>
    </source>
</reference>
<dbReference type="GO" id="GO:0016651">
    <property type="term" value="F:oxidoreductase activity, acting on NAD(P)H"/>
    <property type="evidence" value="ECO:0007669"/>
    <property type="project" value="TreeGrafter"/>
</dbReference>
<keyword evidence="2" id="KW-0560">Oxidoreductase</keyword>
<dbReference type="PATRIC" id="fig|45076.6.peg.2470"/>
<gene>
    <name evidence="4" type="primary">qor</name>
    <name evidence="4" type="ORF">Lwor_2250</name>
</gene>
<dbReference type="NCBIfam" id="TIGR02824">
    <property type="entry name" value="quinone_pig3"/>
    <property type="match status" value="1"/>
</dbReference>
<dbReference type="InterPro" id="IPR011032">
    <property type="entry name" value="GroES-like_sf"/>
</dbReference>
<sequence>MQIICYKLSNQFRSCREILLRYIHINNPGSNSQLIMTEGTKPEFTPSQILIKVHATALNRADLMQRLGKYPPPQGESDIPGLEVAGEVIAVGAKVKQFKPGDRVYGLVASGGYATYCPVESTLAHIIPPDWSYSMAAALPEALTTVYATLFDLGSLKKGQTLLIHGAGSGIASLAIQMAKITKAKVVTTVGDESKRIKALELGADQVINYKEQDFENLVEDHSINLIIDFIGGDYFNKHLHLLKPKGKLIQIACLKGSSVECNLALIMRKRLHIIGFVLRSQSIKEKSRLWRLAHQHWNDALHRQELKPLIDSEFHLEDIEQAQARMQEGKHFGKIVILTRQAKSSH</sequence>
<dbReference type="Gene3D" id="3.90.180.10">
    <property type="entry name" value="Medium-chain alcohol dehydrogenases, catalytic domain"/>
    <property type="match status" value="1"/>
</dbReference>
<dbReference type="SUPFAM" id="SSF50129">
    <property type="entry name" value="GroES-like"/>
    <property type="match status" value="1"/>
</dbReference>
<proteinExistence type="predicted"/>
<dbReference type="SMART" id="SM00829">
    <property type="entry name" value="PKS_ER"/>
    <property type="match status" value="1"/>
</dbReference>
<comment type="caution">
    <text evidence="4">The sequence shown here is derived from an EMBL/GenBank/DDBJ whole genome shotgun (WGS) entry which is preliminary data.</text>
</comment>
<dbReference type="EMBL" id="LNZC01000029">
    <property type="protein sequence ID" value="KTD76132.1"/>
    <property type="molecule type" value="Genomic_DNA"/>
</dbReference>
<dbReference type="InterPro" id="IPR020843">
    <property type="entry name" value="ER"/>
</dbReference>
<evidence type="ECO:0000256" key="1">
    <source>
        <dbReference type="ARBA" id="ARBA00022857"/>
    </source>
</evidence>
<dbReference type="Proteomes" id="UP000054662">
    <property type="component" value="Unassembled WGS sequence"/>
</dbReference>
<dbReference type="Pfam" id="PF00107">
    <property type="entry name" value="ADH_zinc_N"/>
    <property type="match status" value="1"/>
</dbReference>
<evidence type="ECO:0000259" key="3">
    <source>
        <dbReference type="SMART" id="SM00829"/>
    </source>
</evidence>
<dbReference type="STRING" id="45076.Lwor_2250"/>
<organism evidence="4 5">
    <name type="scientific">Legionella worsleiensis</name>
    <dbReference type="NCBI Taxonomy" id="45076"/>
    <lineage>
        <taxon>Bacteria</taxon>
        <taxon>Pseudomonadati</taxon>
        <taxon>Pseudomonadota</taxon>
        <taxon>Gammaproteobacteria</taxon>
        <taxon>Legionellales</taxon>
        <taxon>Legionellaceae</taxon>
        <taxon>Legionella</taxon>
    </lineage>
</organism>
<dbReference type="PANTHER" id="PTHR48106">
    <property type="entry name" value="QUINONE OXIDOREDUCTASE PIG3-RELATED"/>
    <property type="match status" value="1"/>
</dbReference>
<dbReference type="SUPFAM" id="SSF51735">
    <property type="entry name" value="NAD(P)-binding Rossmann-fold domains"/>
    <property type="match status" value="1"/>
</dbReference>
<dbReference type="InterPro" id="IPR014189">
    <property type="entry name" value="Quinone_OxRdtase_PIG3"/>
</dbReference>
<evidence type="ECO:0000313" key="4">
    <source>
        <dbReference type="EMBL" id="KTD76132.1"/>
    </source>
</evidence>
<dbReference type="AlphaFoldDB" id="A0A0W1A497"/>
<protein>
    <submittedName>
        <fullName evidence="4">Quinone oxidoreductase</fullName>
    </submittedName>
</protein>
<dbReference type="InterPro" id="IPR013154">
    <property type="entry name" value="ADH-like_N"/>
</dbReference>
<evidence type="ECO:0000256" key="2">
    <source>
        <dbReference type="ARBA" id="ARBA00023002"/>
    </source>
</evidence>
<dbReference type="PANTHER" id="PTHR48106:SF8">
    <property type="entry name" value="OS02G0805600 PROTEIN"/>
    <property type="match status" value="1"/>
</dbReference>
<dbReference type="Gene3D" id="3.40.50.720">
    <property type="entry name" value="NAD(P)-binding Rossmann-like Domain"/>
    <property type="match status" value="1"/>
</dbReference>